<dbReference type="Pfam" id="PF13715">
    <property type="entry name" value="CarbopepD_reg_2"/>
    <property type="match status" value="1"/>
</dbReference>
<accession>A0A6M6BHX9</accession>
<sequence>MPTRSTLSIPKPCHENWQTMTPAAQGRHCAACDKVVVDFTRMTDAEIVAFLGQSAGKSCGRFRADQLNRTLGIVAPASDTMWRGRWMALVALIGLGAAAAPIAVAQQAPPVRIQRSITLGMVAQPAFSTPTLSLPPLMVRGRILDHSSATALPGVTVLLKGTTVGTSTNSDGTFELLLPAGQLGPILLSIHSVGFVTKEVIANPEEPLHLSLDADVKGEFESWYSPRSLWYRLTRPFRQL</sequence>
<dbReference type="RefSeq" id="WP_171590995.1">
    <property type="nucleotide sequence ID" value="NZ_CP053538.1"/>
</dbReference>
<feature type="transmembrane region" description="Helical" evidence="1">
    <location>
        <begin position="86"/>
        <end position="105"/>
    </location>
</feature>
<dbReference type="Gene3D" id="2.60.40.1120">
    <property type="entry name" value="Carboxypeptidase-like, regulatory domain"/>
    <property type="match status" value="1"/>
</dbReference>
<keyword evidence="3" id="KW-1185">Reference proteome</keyword>
<dbReference type="KEGG" id="hts:HMJ29_08090"/>
<proteinExistence type="predicted"/>
<dbReference type="EMBL" id="CP053538">
    <property type="protein sequence ID" value="QJX46893.1"/>
    <property type="molecule type" value="Genomic_DNA"/>
</dbReference>
<gene>
    <name evidence="2" type="ORF">HMJ29_08090</name>
</gene>
<keyword evidence="2" id="KW-0378">Hydrolase</keyword>
<keyword evidence="2" id="KW-0121">Carboxypeptidase</keyword>
<organism evidence="2 3">
    <name type="scientific">Hymenobacter taeanensis</name>
    <dbReference type="NCBI Taxonomy" id="2735321"/>
    <lineage>
        <taxon>Bacteria</taxon>
        <taxon>Pseudomonadati</taxon>
        <taxon>Bacteroidota</taxon>
        <taxon>Cytophagia</taxon>
        <taxon>Cytophagales</taxon>
        <taxon>Hymenobacteraceae</taxon>
        <taxon>Hymenobacter</taxon>
    </lineage>
</organism>
<reference evidence="2 3" key="1">
    <citation type="submission" date="2020-05" db="EMBL/GenBank/DDBJ databases">
        <title>Complete genome sequence of Hymenobacter sp. TS19 in Coasted Sand Dune.</title>
        <authorList>
            <person name="Lee J.-H."/>
            <person name="Jung J.-H."/>
            <person name="Jeong S."/>
            <person name="Zhao L."/>
            <person name="Kim M.-K."/>
            <person name="Seo H.-S."/>
            <person name="Lim S."/>
        </authorList>
    </citation>
    <scope>NUCLEOTIDE SEQUENCE [LARGE SCALE GENOMIC DNA]</scope>
    <source>
        <strain evidence="2 3">TS19</strain>
    </source>
</reference>
<evidence type="ECO:0000256" key="1">
    <source>
        <dbReference type="SAM" id="Phobius"/>
    </source>
</evidence>
<keyword evidence="1" id="KW-1133">Transmembrane helix</keyword>
<keyword evidence="1" id="KW-0472">Membrane</keyword>
<dbReference type="Proteomes" id="UP000501623">
    <property type="component" value="Chromosome"/>
</dbReference>
<dbReference type="GO" id="GO:0004180">
    <property type="term" value="F:carboxypeptidase activity"/>
    <property type="evidence" value="ECO:0007669"/>
    <property type="project" value="UniProtKB-KW"/>
</dbReference>
<keyword evidence="1" id="KW-0812">Transmembrane</keyword>
<dbReference type="InterPro" id="IPR008969">
    <property type="entry name" value="CarboxyPept-like_regulatory"/>
</dbReference>
<evidence type="ECO:0000313" key="2">
    <source>
        <dbReference type="EMBL" id="QJX46893.1"/>
    </source>
</evidence>
<evidence type="ECO:0000313" key="3">
    <source>
        <dbReference type="Proteomes" id="UP000501623"/>
    </source>
</evidence>
<protein>
    <submittedName>
        <fullName evidence="2">Carboxypeptidase-like regulatory domain-containing protein</fullName>
    </submittedName>
</protein>
<dbReference type="SUPFAM" id="SSF49464">
    <property type="entry name" value="Carboxypeptidase regulatory domain-like"/>
    <property type="match status" value="1"/>
</dbReference>
<keyword evidence="2" id="KW-0645">Protease</keyword>
<name>A0A6M6BHX9_9BACT</name>
<dbReference type="AlphaFoldDB" id="A0A6M6BHX9"/>